<name>A0ABV0Y785_9TELE</name>
<dbReference type="InterPro" id="IPR036595">
    <property type="entry name" value="A-macroglobulin_rcpt-bd_sf"/>
</dbReference>
<dbReference type="Proteomes" id="UP001469553">
    <property type="component" value="Unassembled WGS sequence"/>
</dbReference>
<evidence type="ECO:0000256" key="1">
    <source>
        <dbReference type="ARBA" id="ARBA00022729"/>
    </source>
</evidence>
<dbReference type="Pfam" id="PF07677">
    <property type="entry name" value="A2M_recep"/>
    <property type="match status" value="1"/>
</dbReference>
<evidence type="ECO:0000313" key="5">
    <source>
        <dbReference type="EMBL" id="MEQ2289663.1"/>
    </source>
</evidence>
<dbReference type="Gene3D" id="2.60.120.1540">
    <property type="match status" value="1"/>
</dbReference>
<proteinExistence type="predicted"/>
<keyword evidence="6" id="KW-1185">Reference proteome</keyword>
<dbReference type="PANTHER" id="PTHR11412:SF136">
    <property type="entry name" value="CD109 ANTIGEN"/>
    <property type="match status" value="1"/>
</dbReference>
<reference evidence="5 6" key="1">
    <citation type="submission" date="2021-06" db="EMBL/GenBank/DDBJ databases">
        <authorList>
            <person name="Palmer J.M."/>
        </authorList>
    </citation>
    <scope>NUCLEOTIDE SEQUENCE [LARGE SCALE GENOMIC DNA]</scope>
    <source>
        <strain evidence="5 6">AS_MEX2019</strain>
        <tissue evidence="5">Muscle</tissue>
    </source>
</reference>
<organism evidence="5 6">
    <name type="scientific">Ameca splendens</name>
    <dbReference type="NCBI Taxonomy" id="208324"/>
    <lineage>
        <taxon>Eukaryota</taxon>
        <taxon>Metazoa</taxon>
        <taxon>Chordata</taxon>
        <taxon>Craniata</taxon>
        <taxon>Vertebrata</taxon>
        <taxon>Euteleostomi</taxon>
        <taxon>Actinopterygii</taxon>
        <taxon>Neopterygii</taxon>
        <taxon>Teleostei</taxon>
        <taxon>Neoteleostei</taxon>
        <taxon>Acanthomorphata</taxon>
        <taxon>Ovalentaria</taxon>
        <taxon>Atherinomorphae</taxon>
        <taxon>Cyprinodontiformes</taxon>
        <taxon>Goodeidae</taxon>
        <taxon>Ameca</taxon>
    </lineage>
</organism>
<keyword evidence="1" id="KW-0732">Signal</keyword>
<evidence type="ECO:0000256" key="2">
    <source>
        <dbReference type="ARBA" id="ARBA00022966"/>
    </source>
</evidence>
<accession>A0ABV0Y785</accession>
<dbReference type="SUPFAM" id="SSF49410">
    <property type="entry name" value="Alpha-macroglobulin receptor domain"/>
    <property type="match status" value="1"/>
</dbReference>
<dbReference type="PANTHER" id="PTHR11412">
    <property type="entry name" value="MACROGLOBULIN / COMPLEMENT"/>
    <property type="match status" value="1"/>
</dbReference>
<dbReference type="EMBL" id="JAHRIP010024115">
    <property type="protein sequence ID" value="MEQ2289663.1"/>
    <property type="molecule type" value="Genomic_DNA"/>
</dbReference>
<evidence type="ECO:0000256" key="3">
    <source>
        <dbReference type="SAM" id="MobiDB-lite"/>
    </source>
</evidence>
<keyword evidence="2" id="KW-0882">Thioester bond</keyword>
<feature type="domain" description="Alpha-macroglobulin receptor-binding" evidence="4">
    <location>
        <begin position="152"/>
        <end position="227"/>
    </location>
</feature>
<evidence type="ECO:0000313" key="6">
    <source>
        <dbReference type="Proteomes" id="UP001469553"/>
    </source>
</evidence>
<protein>
    <recommendedName>
        <fullName evidence="4">Alpha-macroglobulin receptor-binding domain-containing protein</fullName>
    </recommendedName>
</protein>
<gene>
    <name evidence="5" type="ORF">AMECASPLE_035510</name>
</gene>
<feature type="compositionally biased region" description="Polar residues" evidence="3">
    <location>
        <begin position="55"/>
        <end position="71"/>
    </location>
</feature>
<dbReference type="InterPro" id="IPR050473">
    <property type="entry name" value="A2M/Complement_sys"/>
</dbReference>
<dbReference type="SMART" id="SM01361">
    <property type="entry name" value="A2M_recep"/>
    <property type="match status" value="1"/>
</dbReference>
<dbReference type="Gene3D" id="2.60.40.690">
    <property type="entry name" value="Alpha-macroglobulin, receptor-binding domain"/>
    <property type="match status" value="1"/>
</dbReference>
<feature type="region of interest" description="Disordered" evidence="3">
    <location>
        <begin position="1"/>
        <end position="72"/>
    </location>
</feature>
<dbReference type="InterPro" id="IPR009048">
    <property type="entry name" value="A-macroglobulin_rcpt-bd"/>
</dbReference>
<sequence length="228" mass="25517">MCQKASQVKPHPQPYSLDPVYSQPSPSLDPVYSQPSPSLDPVYSQPSPSLDPVYSQPSPSLDPVYSQSSPTLVPIDTEPELDLQVTAEGRGLALFQLNVFYNIRTEELMRRRRDADNNEAFNLYVELFDFEVNDAHLYVCTSLSWHLGLNVTGMVLMEAGLLSGFSLHPDLIILDGVVKKVETQPGKVILYLDSVTTQETCLFIPLLMEFKVAKVQAAIVTIYDYYEP</sequence>
<feature type="non-terminal residue" evidence="5">
    <location>
        <position position="228"/>
    </location>
</feature>
<comment type="caution">
    <text evidence="5">The sequence shown here is derived from an EMBL/GenBank/DDBJ whole genome shotgun (WGS) entry which is preliminary data.</text>
</comment>
<evidence type="ECO:0000259" key="4">
    <source>
        <dbReference type="SMART" id="SM01361"/>
    </source>
</evidence>